<dbReference type="GO" id="GO:0043023">
    <property type="term" value="F:ribosomal large subunit binding"/>
    <property type="evidence" value="ECO:0007669"/>
    <property type="project" value="TreeGrafter"/>
</dbReference>
<protein>
    <submittedName>
        <fullName evidence="1">Uncharacterized protein</fullName>
    </submittedName>
</protein>
<dbReference type="AlphaFoldDB" id="A0A382KGC1"/>
<name>A0A382KGC1_9ZZZZ</name>
<reference evidence="1" key="1">
    <citation type="submission" date="2018-05" db="EMBL/GenBank/DDBJ databases">
        <authorList>
            <person name="Lanie J.A."/>
            <person name="Ng W.-L."/>
            <person name="Kazmierczak K.M."/>
            <person name="Andrzejewski T.M."/>
            <person name="Davidsen T.M."/>
            <person name="Wayne K.J."/>
            <person name="Tettelin H."/>
            <person name="Glass J.I."/>
            <person name="Rusch D."/>
            <person name="Podicherti R."/>
            <person name="Tsui H.-C.T."/>
            <person name="Winkler M.E."/>
        </authorList>
    </citation>
    <scope>NUCLEOTIDE SEQUENCE</scope>
</reference>
<evidence type="ECO:0000313" key="1">
    <source>
        <dbReference type="EMBL" id="SVC21781.1"/>
    </source>
</evidence>
<dbReference type="InterPro" id="IPR051608">
    <property type="entry name" value="RQC_Subunit_NEMF"/>
</dbReference>
<dbReference type="EMBL" id="UINC01079620">
    <property type="protein sequence ID" value="SVC21781.1"/>
    <property type="molecule type" value="Genomic_DNA"/>
</dbReference>
<organism evidence="1">
    <name type="scientific">marine metagenome</name>
    <dbReference type="NCBI Taxonomy" id="408172"/>
    <lineage>
        <taxon>unclassified sequences</taxon>
        <taxon>metagenomes</taxon>
        <taxon>ecological metagenomes</taxon>
    </lineage>
</organism>
<dbReference type="GO" id="GO:0000049">
    <property type="term" value="F:tRNA binding"/>
    <property type="evidence" value="ECO:0007669"/>
    <property type="project" value="TreeGrafter"/>
</dbReference>
<gene>
    <name evidence="1" type="ORF">METZ01_LOCUS274635</name>
</gene>
<dbReference type="GO" id="GO:0072344">
    <property type="term" value="P:rescue of stalled ribosome"/>
    <property type="evidence" value="ECO:0007669"/>
    <property type="project" value="TreeGrafter"/>
</dbReference>
<dbReference type="PANTHER" id="PTHR15239:SF6">
    <property type="entry name" value="RIBOSOME QUALITY CONTROL COMPLEX SUBUNIT NEMF"/>
    <property type="match status" value="1"/>
</dbReference>
<feature type="non-terminal residue" evidence="1">
    <location>
        <position position="224"/>
    </location>
</feature>
<dbReference type="GO" id="GO:1990112">
    <property type="term" value="C:RQC complex"/>
    <property type="evidence" value="ECO:0007669"/>
    <property type="project" value="TreeGrafter"/>
</dbReference>
<dbReference type="PANTHER" id="PTHR15239">
    <property type="entry name" value="NUCLEAR EXPORT MEDIATOR FACTOR NEMF"/>
    <property type="match status" value="1"/>
</dbReference>
<dbReference type="Gene3D" id="2.30.310.10">
    <property type="entry name" value="ibrinogen binding protein from staphylococcus aureus domain"/>
    <property type="match status" value="1"/>
</dbReference>
<sequence length="224" mass="25539">MSSWIIQYNPVTNLGFDMSFDSSMLHILKFDFNDKLVGGTIRHIQQVDAHTVVIKILGRTGTQFLLLSAHPMNARVHFINQPSKGQKQSHFANFLINHLVRGEITQIEQIGWDRILKITIDPFVEILKGVPKSLIVELMGKHSNIVLVEEDSQQILESIKHIDDTMSRFRVVLPGEVYELPPQQEKLDPIQVSQHEFVAAFQDQPDISWRTIMNVIDGINPILA</sequence>
<dbReference type="Pfam" id="PF05833">
    <property type="entry name" value="NFACT_N"/>
    <property type="match status" value="1"/>
</dbReference>
<accession>A0A382KGC1</accession>
<proteinExistence type="predicted"/>